<comment type="caution">
    <text evidence="2">The sequence shown here is derived from an EMBL/GenBank/DDBJ whole genome shotgun (WGS) entry which is preliminary data.</text>
</comment>
<evidence type="ECO:0008006" key="4">
    <source>
        <dbReference type="Google" id="ProtNLM"/>
    </source>
</evidence>
<reference evidence="2 3" key="1">
    <citation type="journal article" date="2022" name="Allergy">
        <title>Genome assembly and annotation of Periplaneta americana reveal a comprehensive cockroach allergen profile.</title>
        <authorList>
            <person name="Wang L."/>
            <person name="Xiong Q."/>
            <person name="Saelim N."/>
            <person name="Wang L."/>
            <person name="Nong W."/>
            <person name="Wan A.T."/>
            <person name="Shi M."/>
            <person name="Liu X."/>
            <person name="Cao Q."/>
            <person name="Hui J.H.L."/>
            <person name="Sookrung N."/>
            <person name="Leung T.F."/>
            <person name="Tungtrongchitr A."/>
            <person name="Tsui S.K.W."/>
        </authorList>
    </citation>
    <scope>NUCLEOTIDE SEQUENCE [LARGE SCALE GENOMIC DNA]</scope>
    <source>
        <strain evidence="2">PWHHKU_190912</strain>
    </source>
</reference>
<dbReference type="PANTHER" id="PTHR47326:SF1">
    <property type="entry name" value="HTH PSQ-TYPE DOMAIN-CONTAINING PROTEIN"/>
    <property type="match status" value="1"/>
</dbReference>
<dbReference type="PANTHER" id="PTHR47326">
    <property type="entry name" value="TRANSPOSABLE ELEMENT TC3 TRANSPOSASE-LIKE PROTEIN"/>
    <property type="match status" value="1"/>
</dbReference>
<keyword evidence="1" id="KW-0812">Transmembrane</keyword>
<gene>
    <name evidence="2" type="ORF">ANN_14688</name>
</gene>
<keyword evidence="1" id="KW-0472">Membrane</keyword>
<name>A0ABQ8SYK5_PERAM</name>
<keyword evidence="1" id="KW-1133">Transmembrane helix</keyword>
<dbReference type="Proteomes" id="UP001148838">
    <property type="component" value="Unassembled WGS sequence"/>
</dbReference>
<sequence length="403" mass="46619">MNDAFRTEGYHMEEYLLSMGLDERLGDTWYGTRIRAMITPCSNRHLNAIDLGRDRTLNLAHRRPARYTDCVTQADYYLSSEWDEDDNAGEMSPEFNTESYPAFAHIGLRKTPKKNLNQVTYPDRYIVLPAATSDHIPRGPSLVTVRSRFYIGASPKYRKKTEMVMMMMMMMMIVVVMVMMLKEGKCNYDGETSPRSSVESYSAILFHLVEGILGKTQPDNQNSSLQHVSGNASFPSYGLHNIEIHRNVFLSAISMYGRMKTHVQLFHLITRTLNTAQYRRIFMEFVGQLDSIELRQDEMLTRFNDFNNIIFSDEAHFHPDGYVNKHNCRYWSTENPQEKHQRPLHSPKVTVWATLSSQGIIGLFFFEDGRGRTRTVNADRYSRMIESFLGPTLQNFVGFNDET</sequence>
<proteinExistence type="predicted"/>
<dbReference type="Gene3D" id="3.30.420.10">
    <property type="entry name" value="Ribonuclease H-like superfamily/Ribonuclease H"/>
    <property type="match status" value="1"/>
</dbReference>
<feature type="transmembrane region" description="Helical" evidence="1">
    <location>
        <begin position="163"/>
        <end position="181"/>
    </location>
</feature>
<protein>
    <recommendedName>
        <fullName evidence="4">PiggyBac transposable element-derived protein domain-containing protein</fullName>
    </recommendedName>
</protein>
<dbReference type="InterPro" id="IPR036397">
    <property type="entry name" value="RNaseH_sf"/>
</dbReference>
<keyword evidence="3" id="KW-1185">Reference proteome</keyword>
<evidence type="ECO:0000313" key="2">
    <source>
        <dbReference type="EMBL" id="KAJ4438737.1"/>
    </source>
</evidence>
<accession>A0ABQ8SYK5</accession>
<evidence type="ECO:0000313" key="3">
    <source>
        <dbReference type="Proteomes" id="UP001148838"/>
    </source>
</evidence>
<evidence type="ECO:0000256" key="1">
    <source>
        <dbReference type="SAM" id="Phobius"/>
    </source>
</evidence>
<dbReference type="EMBL" id="JAJSOF020000019">
    <property type="protein sequence ID" value="KAJ4438737.1"/>
    <property type="molecule type" value="Genomic_DNA"/>
</dbReference>
<organism evidence="2 3">
    <name type="scientific">Periplaneta americana</name>
    <name type="common">American cockroach</name>
    <name type="synonym">Blatta americana</name>
    <dbReference type="NCBI Taxonomy" id="6978"/>
    <lineage>
        <taxon>Eukaryota</taxon>
        <taxon>Metazoa</taxon>
        <taxon>Ecdysozoa</taxon>
        <taxon>Arthropoda</taxon>
        <taxon>Hexapoda</taxon>
        <taxon>Insecta</taxon>
        <taxon>Pterygota</taxon>
        <taxon>Neoptera</taxon>
        <taxon>Polyneoptera</taxon>
        <taxon>Dictyoptera</taxon>
        <taxon>Blattodea</taxon>
        <taxon>Blattoidea</taxon>
        <taxon>Blattidae</taxon>
        <taxon>Blattinae</taxon>
        <taxon>Periplaneta</taxon>
    </lineage>
</organism>